<name>A0A2R6ABK0_9ARCH</name>
<evidence type="ECO:0000256" key="2">
    <source>
        <dbReference type="ARBA" id="ARBA00022475"/>
    </source>
</evidence>
<comment type="subcellular location">
    <subcellularLocation>
        <location evidence="1">Cell membrane</location>
        <topology evidence="1">Multi-pass membrane protein</topology>
    </subcellularLocation>
</comment>
<sequence length="263" mass="28444">MLGVALSWGLSYPLSKIALSYISPFVLTFLRFSLGALFLLPFAKGVSAGKPQALSALLNNALFVVILNFALLYSSNPALTSVLIYTQPVFVMVLERAFFGKKTTKKQSLGVLLAFFGVALSVGSASFDLGSFLAVLDGFLWSVGTLYHQKRLVNSNLLQLNAFMTLFSALIVSPTLLLNHSFVLTRESLLLSLLVPLSAQTLGFLFWFNAVNRLGAIRASSLSLLVPISAYLLSFALLGKTPTKFEFVGSAITLIGVYLTQRG</sequence>
<reference evidence="8 9" key="1">
    <citation type="submission" date="2017-04" db="EMBL/GenBank/DDBJ databases">
        <title>Novel microbial lineages endemic to geothermal iron-oxide mats fill important gaps in the evolutionary history of Archaea.</title>
        <authorList>
            <person name="Jay Z.J."/>
            <person name="Beam J.P."/>
            <person name="Dlakic M."/>
            <person name="Rusch D.B."/>
            <person name="Kozubal M.A."/>
            <person name="Inskeep W.P."/>
        </authorList>
    </citation>
    <scope>NUCLEOTIDE SEQUENCE [LARGE SCALE GENOMIC DNA]</scope>
    <source>
        <strain evidence="8">BE_D</strain>
    </source>
</reference>
<dbReference type="InterPro" id="IPR000620">
    <property type="entry name" value="EamA_dom"/>
</dbReference>
<feature type="domain" description="EamA" evidence="7">
    <location>
        <begin position="1"/>
        <end position="122"/>
    </location>
</feature>
<evidence type="ECO:0000313" key="9">
    <source>
        <dbReference type="Proteomes" id="UP000240569"/>
    </source>
</evidence>
<organism evidence="8 9">
    <name type="scientific">Candidatus Marsarchaeota G1 archaeon BE_D</name>
    <dbReference type="NCBI Taxonomy" id="1978156"/>
    <lineage>
        <taxon>Archaea</taxon>
        <taxon>Candidatus Marsarchaeota</taxon>
        <taxon>Candidatus Marsarchaeota group 1</taxon>
    </lineage>
</organism>
<feature type="transmembrane region" description="Helical" evidence="6">
    <location>
        <begin position="111"/>
        <end position="136"/>
    </location>
</feature>
<dbReference type="PANTHER" id="PTHR32322:SF18">
    <property type="entry name" value="S-ADENOSYLMETHIONINE_S-ADENOSYLHOMOCYSTEINE TRANSPORTER"/>
    <property type="match status" value="1"/>
</dbReference>
<dbReference type="Pfam" id="PF00892">
    <property type="entry name" value="EamA"/>
    <property type="match status" value="2"/>
</dbReference>
<proteinExistence type="predicted"/>
<comment type="caution">
    <text evidence="8">The sequence shown here is derived from an EMBL/GenBank/DDBJ whole genome shotgun (WGS) entry which is preliminary data.</text>
</comment>
<feature type="transmembrane region" description="Helical" evidence="6">
    <location>
        <begin position="79"/>
        <end position="99"/>
    </location>
</feature>
<evidence type="ECO:0000256" key="1">
    <source>
        <dbReference type="ARBA" id="ARBA00004651"/>
    </source>
</evidence>
<keyword evidence="4 6" id="KW-1133">Transmembrane helix</keyword>
<feature type="domain" description="EamA" evidence="7">
    <location>
        <begin position="129"/>
        <end position="260"/>
    </location>
</feature>
<protein>
    <submittedName>
        <fullName evidence="8">Permease</fullName>
    </submittedName>
</protein>
<feature type="transmembrane region" description="Helical" evidence="6">
    <location>
        <begin position="216"/>
        <end position="238"/>
    </location>
</feature>
<feature type="transmembrane region" description="Helical" evidence="6">
    <location>
        <begin position="20"/>
        <end position="42"/>
    </location>
</feature>
<dbReference type="Proteomes" id="UP000240569">
    <property type="component" value="Unassembled WGS sequence"/>
</dbReference>
<evidence type="ECO:0000256" key="5">
    <source>
        <dbReference type="ARBA" id="ARBA00023136"/>
    </source>
</evidence>
<dbReference type="InterPro" id="IPR050638">
    <property type="entry name" value="AA-Vitamin_Transporters"/>
</dbReference>
<feature type="transmembrane region" description="Helical" evidence="6">
    <location>
        <begin position="54"/>
        <end position="73"/>
    </location>
</feature>
<keyword evidence="3 6" id="KW-0812">Transmembrane</keyword>
<evidence type="ECO:0000259" key="7">
    <source>
        <dbReference type="Pfam" id="PF00892"/>
    </source>
</evidence>
<evidence type="ECO:0000313" key="8">
    <source>
        <dbReference type="EMBL" id="PSN83705.1"/>
    </source>
</evidence>
<evidence type="ECO:0000256" key="4">
    <source>
        <dbReference type="ARBA" id="ARBA00022989"/>
    </source>
</evidence>
<dbReference type="SUPFAM" id="SSF103481">
    <property type="entry name" value="Multidrug resistance efflux transporter EmrE"/>
    <property type="match status" value="2"/>
</dbReference>
<keyword evidence="2" id="KW-1003">Cell membrane</keyword>
<feature type="transmembrane region" description="Helical" evidence="6">
    <location>
        <begin position="156"/>
        <end position="177"/>
    </location>
</feature>
<dbReference type="InterPro" id="IPR037185">
    <property type="entry name" value="EmrE-like"/>
</dbReference>
<evidence type="ECO:0000256" key="6">
    <source>
        <dbReference type="SAM" id="Phobius"/>
    </source>
</evidence>
<dbReference type="PANTHER" id="PTHR32322">
    <property type="entry name" value="INNER MEMBRANE TRANSPORTER"/>
    <property type="match status" value="1"/>
</dbReference>
<accession>A0A2R6ABK0</accession>
<keyword evidence="5 6" id="KW-0472">Membrane</keyword>
<dbReference type="EMBL" id="NEXD01000096">
    <property type="protein sequence ID" value="PSN83705.1"/>
    <property type="molecule type" value="Genomic_DNA"/>
</dbReference>
<dbReference type="GO" id="GO:0005886">
    <property type="term" value="C:plasma membrane"/>
    <property type="evidence" value="ECO:0007669"/>
    <property type="project" value="UniProtKB-SubCell"/>
</dbReference>
<dbReference type="AlphaFoldDB" id="A0A2R6ABK0"/>
<gene>
    <name evidence="8" type="ORF">B9Q02_10250</name>
</gene>
<evidence type="ECO:0000256" key="3">
    <source>
        <dbReference type="ARBA" id="ARBA00022692"/>
    </source>
</evidence>
<feature type="transmembrane region" description="Helical" evidence="6">
    <location>
        <begin position="189"/>
        <end position="210"/>
    </location>
</feature>